<keyword evidence="1" id="KW-0812">Transmembrane</keyword>
<dbReference type="RefSeq" id="WP_092360415.1">
    <property type="nucleotide sequence ID" value="NZ_CABJCG010000017.1"/>
</dbReference>
<evidence type="ECO:0000256" key="1">
    <source>
        <dbReference type="SAM" id="Phobius"/>
    </source>
</evidence>
<keyword evidence="1" id="KW-1133">Transmembrane helix</keyword>
<keyword evidence="1" id="KW-0472">Membrane</keyword>
<feature type="transmembrane region" description="Helical" evidence="1">
    <location>
        <begin position="30"/>
        <end position="49"/>
    </location>
</feature>
<evidence type="ECO:0000313" key="3">
    <source>
        <dbReference type="Proteomes" id="UP000198508"/>
    </source>
</evidence>
<dbReference type="STRING" id="460384.SAMN05216313_101152"/>
<dbReference type="Proteomes" id="UP000198508">
    <property type="component" value="Unassembled WGS sequence"/>
</dbReference>
<name>A0A1I0AQ02_9FIRM</name>
<sequence>MFTVRKNEYPSKQTVNLVFRERSINSPSRAIPAFLLFLVFLALFVRFGVQGQLQKMTSAQASLEKVQADLSGLVEYNRDYEAVREQYSQYFNDYLNEDEAVLRDRLDVLTLLEECVMNQADLSSISIQGNICRISITDVPLNTISGIVADLESNPQVQYISVATAATENNEEVQDRQNVTANVTITLTGGQDR</sequence>
<organism evidence="2 3">
    <name type="scientific">Enterocloster lavalensis</name>
    <dbReference type="NCBI Taxonomy" id="460384"/>
    <lineage>
        <taxon>Bacteria</taxon>
        <taxon>Bacillati</taxon>
        <taxon>Bacillota</taxon>
        <taxon>Clostridia</taxon>
        <taxon>Lachnospirales</taxon>
        <taxon>Lachnospiraceae</taxon>
        <taxon>Enterocloster</taxon>
    </lineage>
</organism>
<dbReference type="AlphaFoldDB" id="A0A1I0AQ02"/>
<evidence type="ECO:0008006" key="4">
    <source>
        <dbReference type="Google" id="ProtNLM"/>
    </source>
</evidence>
<keyword evidence="3" id="KW-1185">Reference proteome</keyword>
<dbReference type="EMBL" id="FOIM01000001">
    <property type="protein sequence ID" value="SES96496.1"/>
    <property type="molecule type" value="Genomic_DNA"/>
</dbReference>
<evidence type="ECO:0000313" key="2">
    <source>
        <dbReference type="EMBL" id="SES96496.1"/>
    </source>
</evidence>
<protein>
    <recommendedName>
        <fullName evidence="4">Tfp pilus assembly protein PilN</fullName>
    </recommendedName>
</protein>
<dbReference type="GeneID" id="93277979"/>
<accession>A0A1I0AQ02</accession>
<proteinExistence type="predicted"/>
<gene>
    <name evidence="2" type="ORF">SAMN05216313_101152</name>
</gene>
<reference evidence="3" key="1">
    <citation type="submission" date="2016-10" db="EMBL/GenBank/DDBJ databases">
        <authorList>
            <person name="Varghese N."/>
            <person name="Submissions S."/>
        </authorList>
    </citation>
    <scope>NUCLEOTIDE SEQUENCE [LARGE SCALE GENOMIC DNA]</scope>
    <source>
        <strain evidence="3">NLAE-zl-G277</strain>
    </source>
</reference>